<gene>
    <name evidence="4" type="ORF">KP509_26G000700</name>
</gene>
<keyword evidence="1" id="KW-0106">Calcium</keyword>
<sequence>MASLSFMPFCTQLDSHNVLLPFFVASSGGIRNQQELRCRFAPVFSLFQYADFRSWSSSRGFCGYRRGRQPRFFHAVCFKDEVASLNLEKFDIEDYPPVAADSETSISCTTFNILAPIYKRVNKQGIRESDFRESWLSRNNKIVELLLLSNSSVICLQEFWLGNRELEHLYVENLKEANYSTYKLARTNSRGDGLLTAVKNTKLKVLDYKELFFNDCGDRVAQFFCLQANLPGPVGEAFGMELLLVNTHLIFPHNFNYCLIRLRQVYKILTFIEQYKREHSLASAPVILCGDWNGSKRGRVYKFICSQGYLSSYDMVHDCTGADSHRWISHKNHRGDICEVDFIWFSNSEAHEKPLLVSWYEAVFATIKAKLCEMGLRGRNAFHFFQMQGNTDVITVEEFQHGLKQLELTESAEACSAGLSRTEIDELIEVIDTDRNGVIDYDEFEAFLGEDTALVSLREPIAGIHSDGSIGTTKESSQSGQLSGVHGDHMQIRSREFHRGRRFTVKDASLFPPEVEGGVWPEEYSLSDHAAVTVTFDLQGL</sequence>
<evidence type="ECO:0000313" key="4">
    <source>
        <dbReference type="EMBL" id="KAH7295944.1"/>
    </source>
</evidence>
<dbReference type="InterPro" id="IPR011992">
    <property type="entry name" value="EF-hand-dom_pair"/>
</dbReference>
<dbReference type="PROSITE" id="PS50222">
    <property type="entry name" value="EF_HAND_2"/>
    <property type="match status" value="1"/>
</dbReference>
<dbReference type="PROSITE" id="PS00018">
    <property type="entry name" value="EF_HAND_1"/>
    <property type="match status" value="1"/>
</dbReference>
<accession>A0A8T2RJE0</accession>
<dbReference type="InterPro" id="IPR036691">
    <property type="entry name" value="Endo/exonu/phosph_ase_sf"/>
</dbReference>
<keyword evidence="5" id="KW-1185">Reference proteome</keyword>
<evidence type="ECO:0000313" key="5">
    <source>
        <dbReference type="Proteomes" id="UP000825935"/>
    </source>
</evidence>
<dbReference type="OrthoDB" id="10253982at2759"/>
<dbReference type="Pfam" id="PF13499">
    <property type="entry name" value="EF-hand_7"/>
    <property type="match status" value="1"/>
</dbReference>
<evidence type="ECO:0000259" key="3">
    <source>
        <dbReference type="PROSITE" id="PS50222"/>
    </source>
</evidence>
<dbReference type="SMART" id="SM00054">
    <property type="entry name" value="EFh"/>
    <property type="match status" value="1"/>
</dbReference>
<feature type="compositionally biased region" description="Polar residues" evidence="2">
    <location>
        <begin position="469"/>
        <end position="482"/>
    </location>
</feature>
<dbReference type="Proteomes" id="UP000825935">
    <property type="component" value="Chromosome 26"/>
</dbReference>
<dbReference type="GO" id="GO:0005509">
    <property type="term" value="F:calcium ion binding"/>
    <property type="evidence" value="ECO:0007669"/>
    <property type="project" value="InterPro"/>
</dbReference>
<dbReference type="InterPro" id="IPR050410">
    <property type="entry name" value="CCR4/nocturin_mRNA_transcr"/>
</dbReference>
<dbReference type="OMA" id="FRALWFT"/>
<feature type="region of interest" description="Disordered" evidence="2">
    <location>
        <begin position="466"/>
        <end position="489"/>
    </location>
</feature>
<dbReference type="InterPro" id="IPR005135">
    <property type="entry name" value="Endo/exonuclease/phosphatase"/>
</dbReference>
<dbReference type="PANTHER" id="PTHR12121">
    <property type="entry name" value="CARBON CATABOLITE REPRESSOR PROTEIN 4"/>
    <property type="match status" value="1"/>
</dbReference>
<dbReference type="InterPro" id="IPR002048">
    <property type="entry name" value="EF_hand_dom"/>
</dbReference>
<dbReference type="GO" id="GO:0000175">
    <property type="term" value="F:3'-5'-RNA exonuclease activity"/>
    <property type="evidence" value="ECO:0007669"/>
    <property type="project" value="TreeGrafter"/>
</dbReference>
<dbReference type="InterPro" id="IPR018247">
    <property type="entry name" value="EF_Hand_1_Ca_BS"/>
</dbReference>
<dbReference type="PANTHER" id="PTHR12121:SF31">
    <property type="entry name" value="FAMILY PROTEIN, PUTATIVE, EXPRESSED-RELATED"/>
    <property type="match status" value="1"/>
</dbReference>
<proteinExistence type="predicted"/>
<dbReference type="SUPFAM" id="SSF47473">
    <property type="entry name" value="EF-hand"/>
    <property type="match status" value="1"/>
</dbReference>
<feature type="domain" description="EF-hand" evidence="3">
    <location>
        <begin position="419"/>
        <end position="454"/>
    </location>
</feature>
<dbReference type="CDD" id="cd00051">
    <property type="entry name" value="EFh"/>
    <property type="match status" value="1"/>
</dbReference>
<evidence type="ECO:0000256" key="2">
    <source>
        <dbReference type="SAM" id="MobiDB-lite"/>
    </source>
</evidence>
<protein>
    <recommendedName>
        <fullName evidence="3">EF-hand domain-containing protein</fullName>
    </recommendedName>
</protein>
<name>A0A8T2RJE0_CERRI</name>
<dbReference type="SUPFAM" id="SSF56219">
    <property type="entry name" value="DNase I-like"/>
    <property type="match status" value="1"/>
</dbReference>
<evidence type="ECO:0000256" key="1">
    <source>
        <dbReference type="ARBA" id="ARBA00022837"/>
    </source>
</evidence>
<dbReference type="EMBL" id="CM035431">
    <property type="protein sequence ID" value="KAH7295944.1"/>
    <property type="molecule type" value="Genomic_DNA"/>
</dbReference>
<dbReference type="Pfam" id="PF03372">
    <property type="entry name" value="Exo_endo_phos"/>
    <property type="match status" value="1"/>
</dbReference>
<dbReference type="AlphaFoldDB" id="A0A8T2RJE0"/>
<dbReference type="Gene3D" id="3.60.10.10">
    <property type="entry name" value="Endonuclease/exonuclease/phosphatase"/>
    <property type="match status" value="1"/>
</dbReference>
<comment type="caution">
    <text evidence="4">The sequence shown here is derived from an EMBL/GenBank/DDBJ whole genome shotgun (WGS) entry which is preliminary data.</text>
</comment>
<reference evidence="4" key="1">
    <citation type="submission" date="2021-08" db="EMBL/GenBank/DDBJ databases">
        <title>WGS assembly of Ceratopteris richardii.</title>
        <authorList>
            <person name="Marchant D.B."/>
            <person name="Chen G."/>
            <person name="Jenkins J."/>
            <person name="Shu S."/>
            <person name="Leebens-Mack J."/>
            <person name="Grimwood J."/>
            <person name="Schmutz J."/>
            <person name="Soltis P."/>
            <person name="Soltis D."/>
            <person name="Chen Z.-H."/>
        </authorList>
    </citation>
    <scope>NUCLEOTIDE SEQUENCE</scope>
    <source>
        <strain evidence="4">Whitten #5841</strain>
        <tissue evidence="4">Leaf</tissue>
    </source>
</reference>
<organism evidence="4 5">
    <name type="scientific">Ceratopteris richardii</name>
    <name type="common">Triangle waterfern</name>
    <dbReference type="NCBI Taxonomy" id="49495"/>
    <lineage>
        <taxon>Eukaryota</taxon>
        <taxon>Viridiplantae</taxon>
        <taxon>Streptophyta</taxon>
        <taxon>Embryophyta</taxon>
        <taxon>Tracheophyta</taxon>
        <taxon>Polypodiopsida</taxon>
        <taxon>Polypodiidae</taxon>
        <taxon>Polypodiales</taxon>
        <taxon>Pteridineae</taxon>
        <taxon>Pteridaceae</taxon>
        <taxon>Parkerioideae</taxon>
        <taxon>Ceratopteris</taxon>
    </lineage>
</organism>